<dbReference type="GO" id="GO:0008654">
    <property type="term" value="P:phospholipid biosynthetic process"/>
    <property type="evidence" value="ECO:0007669"/>
    <property type="project" value="UniProtKB-KW"/>
</dbReference>
<evidence type="ECO:0000256" key="4">
    <source>
        <dbReference type="ARBA" id="ARBA00022516"/>
    </source>
</evidence>
<feature type="binding site" evidence="18">
    <location>
        <position position="78"/>
    </location>
    <ligand>
        <name>a divalent metal cation</name>
        <dbReference type="ChEBI" id="CHEBI:60240"/>
    </ligand>
</feature>
<evidence type="ECO:0000313" key="20">
    <source>
        <dbReference type="EMBL" id="RAJ03962.1"/>
    </source>
</evidence>
<evidence type="ECO:0000256" key="19">
    <source>
        <dbReference type="SAM" id="Phobius"/>
    </source>
</evidence>
<feature type="transmembrane region" description="Helical" evidence="19">
    <location>
        <begin position="59"/>
        <end position="77"/>
    </location>
</feature>
<protein>
    <submittedName>
        <fullName evidence="20">Undecaprenol kinase</fullName>
    </submittedName>
</protein>
<comment type="similarity">
    <text evidence="2">Belongs to the bacterial diacylglycerol kinase family.</text>
</comment>
<keyword evidence="21" id="KW-1185">Reference proteome</keyword>
<dbReference type="Gene3D" id="1.10.287.3610">
    <property type="match status" value="1"/>
</dbReference>
<dbReference type="AlphaFoldDB" id="A0A327QJV8"/>
<gene>
    <name evidence="20" type="ORF">LX64_02839</name>
</gene>
<evidence type="ECO:0000256" key="17">
    <source>
        <dbReference type="PIRSR" id="PIRSR600829-3"/>
    </source>
</evidence>
<evidence type="ECO:0000256" key="1">
    <source>
        <dbReference type="ARBA" id="ARBA00004651"/>
    </source>
</evidence>
<feature type="binding site" evidence="17">
    <location>
        <position position="78"/>
    </location>
    <ligand>
        <name>ATP</name>
        <dbReference type="ChEBI" id="CHEBI:30616"/>
    </ligand>
</feature>
<dbReference type="InterPro" id="IPR033717">
    <property type="entry name" value="UDPK"/>
</dbReference>
<evidence type="ECO:0000256" key="14">
    <source>
        <dbReference type="ARBA" id="ARBA00023264"/>
    </source>
</evidence>
<accession>A0A327QJV8</accession>
<dbReference type="RefSeq" id="WP_111598285.1">
    <property type="nucleotide sequence ID" value="NZ_QLLL01000005.1"/>
</dbReference>
<keyword evidence="18" id="KW-0479">Metal-binding</keyword>
<keyword evidence="11" id="KW-0443">Lipid metabolism</keyword>
<proteinExistence type="inferred from homology"/>
<evidence type="ECO:0000256" key="18">
    <source>
        <dbReference type="PIRSR" id="PIRSR600829-4"/>
    </source>
</evidence>
<dbReference type="GO" id="GO:0046872">
    <property type="term" value="F:metal ion binding"/>
    <property type="evidence" value="ECO:0007669"/>
    <property type="project" value="UniProtKB-KW"/>
</dbReference>
<dbReference type="OrthoDB" id="1493837at2"/>
<keyword evidence="3" id="KW-1003">Cell membrane</keyword>
<name>A0A327QJV8_9BACT</name>
<feature type="binding site" evidence="18">
    <location>
        <position position="30"/>
    </location>
    <ligand>
        <name>a divalent metal cation</name>
        <dbReference type="ChEBI" id="CHEBI:60240"/>
    </ligand>
</feature>
<dbReference type="GO" id="GO:0005886">
    <property type="term" value="C:plasma membrane"/>
    <property type="evidence" value="ECO:0007669"/>
    <property type="project" value="UniProtKB-SubCell"/>
</dbReference>
<keyword evidence="7 17" id="KW-0547">Nucleotide-binding</keyword>
<comment type="cofactor">
    <cofactor evidence="18">
        <name>Mg(2+)</name>
        <dbReference type="ChEBI" id="CHEBI:18420"/>
    </cofactor>
    <text evidence="18">Mn(2+), Zn(2+), Cd(2+) and Co(2+) support activity to lesser extents.</text>
</comment>
<evidence type="ECO:0000256" key="16">
    <source>
        <dbReference type="PIRSR" id="PIRSR600829-2"/>
    </source>
</evidence>
<dbReference type="CDD" id="cd14265">
    <property type="entry name" value="UDPK_IM_like"/>
    <property type="match status" value="1"/>
</dbReference>
<keyword evidence="8 20" id="KW-0418">Kinase</keyword>
<evidence type="ECO:0000256" key="9">
    <source>
        <dbReference type="ARBA" id="ARBA00022840"/>
    </source>
</evidence>
<keyword evidence="4" id="KW-0444">Lipid biosynthesis</keyword>
<evidence type="ECO:0000256" key="2">
    <source>
        <dbReference type="ARBA" id="ARBA00005967"/>
    </source>
</evidence>
<reference evidence="20 21" key="1">
    <citation type="submission" date="2018-06" db="EMBL/GenBank/DDBJ databases">
        <title>Genomic Encyclopedia of Archaeal and Bacterial Type Strains, Phase II (KMG-II): from individual species to whole genera.</title>
        <authorList>
            <person name="Goeker M."/>
        </authorList>
    </citation>
    <scope>NUCLEOTIDE SEQUENCE [LARGE SCALE GENOMIC DNA]</scope>
    <source>
        <strain evidence="20 21">DSM 23857</strain>
    </source>
</reference>
<dbReference type="EMBL" id="QLLL01000005">
    <property type="protein sequence ID" value="RAJ03962.1"/>
    <property type="molecule type" value="Genomic_DNA"/>
</dbReference>
<evidence type="ECO:0000313" key="21">
    <source>
        <dbReference type="Proteomes" id="UP000249547"/>
    </source>
</evidence>
<evidence type="ECO:0000256" key="8">
    <source>
        <dbReference type="ARBA" id="ARBA00022777"/>
    </source>
</evidence>
<keyword evidence="13" id="KW-0594">Phospholipid biosynthesis</keyword>
<dbReference type="PANTHER" id="PTHR34299">
    <property type="entry name" value="DIACYLGLYCEROL KINASE"/>
    <property type="match status" value="1"/>
</dbReference>
<evidence type="ECO:0000256" key="3">
    <source>
        <dbReference type="ARBA" id="ARBA00022475"/>
    </source>
</evidence>
<keyword evidence="5" id="KW-0808">Transferase</keyword>
<keyword evidence="9 17" id="KW-0067">ATP-binding</keyword>
<keyword evidence="14" id="KW-1208">Phospholipid metabolism</keyword>
<keyword evidence="12 19" id="KW-0472">Membrane</keyword>
<keyword evidence="18" id="KW-0460">Magnesium</keyword>
<feature type="transmembrane region" description="Helical" evidence="19">
    <location>
        <begin position="35"/>
        <end position="53"/>
    </location>
</feature>
<dbReference type="Proteomes" id="UP000249547">
    <property type="component" value="Unassembled WGS sequence"/>
</dbReference>
<feature type="active site" description="Proton acceptor" evidence="15">
    <location>
        <position position="71"/>
    </location>
</feature>
<comment type="subcellular location">
    <subcellularLocation>
        <location evidence="1">Cell membrane</location>
        <topology evidence="1">Multi-pass membrane protein</topology>
    </subcellularLocation>
</comment>
<dbReference type="InterPro" id="IPR000829">
    <property type="entry name" value="DAGK"/>
</dbReference>
<evidence type="ECO:0000256" key="10">
    <source>
        <dbReference type="ARBA" id="ARBA00022989"/>
    </source>
</evidence>
<comment type="caution">
    <text evidence="20">The sequence shown here is derived from an EMBL/GenBank/DDBJ whole genome shotgun (WGS) entry which is preliminary data.</text>
</comment>
<keyword evidence="6 19" id="KW-0812">Transmembrane</keyword>
<feature type="transmembrane region" description="Helical" evidence="19">
    <location>
        <begin position="98"/>
        <end position="119"/>
    </location>
</feature>
<feature type="binding site" evidence="17">
    <location>
        <begin position="96"/>
        <end position="97"/>
    </location>
    <ligand>
        <name>ATP</name>
        <dbReference type="ChEBI" id="CHEBI:30616"/>
    </ligand>
</feature>
<dbReference type="PANTHER" id="PTHR34299:SF1">
    <property type="entry name" value="DIACYLGLYCEROL KINASE"/>
    <property type="match status" value="1"/>
</dbReference>
<evidence type="ECO:0000256" key="15">
    <source>
        <dbReference type="PIRSR" id="PIRSR600829-1"/>
    </source>
</evidence>
<evidence type="ECO:0000256" key="11">
    <source>
        <dbReference type="ARBA" id="ARBA00023098"/>
    </source>
</evidence>
<dbReference type="InterPro" id="IPR036945">
    <property type="entry name" value="DAGK_sf"/>
</dbReference>
<dbReference type="GO" id="GO:0005524">
    <property type="term" value="F:ATP binding"/>
    <property type="evidence" value="ECO:0007669"/>
    <property type="project" value="UniProtKB-KW"/>
</dbReference>
<keyword evidence="10 19" id="KW-1133">Transmembrane helix</keyword>
<sequence>MANLFIQTCKNRLRAFKFAGQGIVSFMRSEPNARLHLLSTIIVMMAGFYFKLSPVEWCLIVGTIGLVWVTEMLNTAIEKAMDHVAPTIHPHVKIIKDIAAGAVLVASTGAVITGLIIFLPKIF</sequence>
<organism evidence="20 21">
    <name type="scientific">Chitinophaga skermanii</name>
    <dbReference type="NCBI Taxonomy" id="331697"/>
    <lineage>
        <taxon>Bacteria</taxon>
        <taxon>Pseudomonadati</taxon>
        <taxon>Bacteroidota</taxon>
        <taxon>Chitinophagia</taxon>
        <taxon>Chitinophagales</taxon>
        <taxon>Chitinophagaceae</taxon>
        <taxon>Chitinophaga</taxon>
    </lineage>
</organism>
<feature type="binding site" evidence="16">
    <location>
        <position position="71"/>
    </location>
    <ligand>
        <name>substrate</name>
    </ligand>
</feature>
<feature type="binding site" evidence="17">
    <location>
        <position position="30"/>
    </location>
    <ligand>
        <name>ATP</name>
        <dbReference type="ChEBI" id="CHEBI:30616"/>
    </ligand>
</feature>
<dbReference type="GO" id="GO:0016301">
    <property type="term" value="F:kinase activity"/>
    <property type="evidence" value="ECO:0007669"/>
    <property type="project" value="UniProtKB-KW"/>
</dbReference>
<evidence type="ECO:0000256" key="12">
    <source>
        <dbReference type="ARBA" id="ARBA00023136"/>
    </source>
</evidence>
<evidence type="ECO:0000256" key="5">
    <source>
        <dbReference type="ARBA" id="ARBA00022679"/>
    </source>
</evidence>
<evidence type="ECO:0000256" key="6">
    <source>
        <dbReference type="ARBA" id="ARBA00022692"/>
    </source>
</evidence>
<evidence type="ECO:0000256" key="7">
    <source>
        <dbReference type="ARBA" id="ARBA00022741"/>
    </source>
</evidence>
<dbReference type="Pfam" id="PF01219">
    <property type="entry name" value="DAGK_prokar"/>
    <property type="match status" value="1"/>
</dbReference>
<evidence type="ECO:0000256" key="13">
    <source>
        <dbReference type="ARBA" id="ARBA00023209"/>
    </source>
</evidence>